<feature type="region of interest" description="Disordered" evidence="1">
    <location>
        <begin position="84"/>
        <end position="165"/>
    </location>
</feature>
<name>A0A1D1UG14_RAMVA</name>
<proteinExistence type="predicted"/>
<dbReference type="EMBL" id="BDGG01000001">
    <property type="protein sequence ID" value="GAU87315.1"/>
    <property type="molecule type" value="Genomic_DNA"/>
</dbReference>
<dbReference type="Proteomes" id="UP000186922">
    <property type="component" value="Unassembled WGS sequence"/>
</dbReference>
<keyword evidence="3" id="KW-1185">Reference proteome</keyword>
<evidence type="ECO:0000313" key="2">
    <source>
        <dbReference type="EMBL" id="GAU87315.1"/>
    </source>
</evidence>
<protein>
    <recommendedName>
        <fullName evidence="4">U2A'/phosphoprotein 32 family A C-terminal domain-containing protein</fullName>
    </recommendedName>
</protein>
<feature type="compositionally biased region" description="Basic and acidic residues" evidence="1">
    <location>
        <begin position="123"/>
        <end position="138"/>
    </location>
</feature>
<evidence type="ECO:0000256" key="1">
    <source>
        <dbReference type="SAM" id="MobiDB-lite"/>
    </source>
</evidence>
<sequence length="165" mass="18991">MGITVLPRLKNLVMMDNPVQLEVDFRMVIIARMPTLAVLDKEAIKPYDRDWSIMTLLDSLYHEQVDLKVAVEDLMDAIDPVEMADTATLPPSQTSLTSETDFMEDEDWEDGEEADDEVNEVDVVERTNSKDLLETKSIEEDDLDREYYGEKEPKEDEEDQGEQET</sequence>
<dbReference type="Gene3D" id="3.80.10.10">
    <property type="entry name" value="Ribonuclease Inhibitor"/>
    <property type="match status" value="1"/>
</dbReference>
<evidence type="ECO:0008006" key="4">
    <source>
        <dbReference type="Google" id="ProtNLM"/>
    </source>
</evidence>
<dbReference type="AlphaFoldDB" id="A0A1D1UG14"/>
<feature type="compositionally biased region" description="Acidic residues" evidence="1">
    <location>
        <begin position="101"/>
        <end position="122"/>
    </location>
</feature>
<feature type="compositionally biased region" description="Polar residues" evidence="1">
    <location>
        <begin position="89"/>
        <end position="100"/>
    </location>
</feature>
<dbReference type="InterPro" id="IPR032675">
    <property type="entry name" value="LRR_dom_sf"/>
</dbReference>
<organism evidence="2 3">
    <name type="scientific">Ramazzottius varieornatus</name>
    <name type="common">Water bear</name>
    <name type="synonym">Tardigrade</name>
    <dbReference type="NCBI Taxonomy" id="947166"/>
    <lineage>
        <taxon>Eukaryota</taxon>
        <taxon>Metazoa</taxon>
        <taxon>Ecdysozoa</taxon>
        <taxon>Tardigrada</taxon>
        <taxon>Eutardigrada</taxon>
        <taxon>Parachela</taxon>
        <taxon>Hypsibioidea</taxon>
        <taxon>Ramazzottiidae</taxon>
        <taxon>Ramazzottius</taxon>
    </lineage>
</organism>
<accession>A0A1D1UG14</accession>
<gene>
    <name evidence="2" type="primary">RvY_00191</name>
    <name evidence="2" type="synonym">RvY_00191.2</name>
    <name evidence="2" type="ORF">RvY_00191-2</name>
</gene>
<feature type="compositionally biased region" description="Acidic residues" evidence="1">
    <location>
        <begin position="155"/>
        <end position="165"/>
    </location>
</feature>
<evidence type="ECO:0000313" key="3">
    <source>
        <dbReference type="Proteomes" id="UP000186922"/>
    </source>
</evidence>
<feature type="compositionally biased region" description="Basic and acidic residues" evidence="1">
    <location>
        <begin position="145"/>
        <end position="154"/>
    </location>
</feature>
<comment type="caution">
    <text evidence="2">The sequence shown here is derived from an EMBL/GenBank/DDBJ whole genome shotgun (WGS) entry which is preliminary data.</text>
</comment>
<reference evidence="2 3" key="1">
    <citation type="journal article" date="2016" name="Nat. Commun.">
        <title>Extremotolerant tardigrade genome and improved radiotolerance of human cultured cells by tardigrade-unique protein.</title>
        <authorList>
            <person name="Hashimoto T."/>
            <person name="Horikawa D.D."/>
            <person name="Saito Y."/>
            <person name="Kuwahara H."/>
            <person name="Kozuka-Hata H."/>
            <person name="Shin-I T."/>
            <person name="Minakuchi Y."/>
            <person name="Ohishi K."/>
            <person name="Motoyama A."/>
            <person name="Aizu T."/>
            <person name="Enomoto A."/>
            <person name="Kondo K."/>
            <person name="Tanaka S."/>
            <person name="Hara Y."/>
            <person name="Koshikawa S."/>
            <person name="Sagara H."/>
            <person name="Miura T."/>
            <person name="Yokobori S."/>
            <person name="Miyagawa K."/>
            <person name="Suzuki Y."/>
            <person name="Kubo T."/>
            <person name="Oyama M."/>
            <person name="Kohara Y."/>
            <person name="Fujiyama A."/>
            <person name="Arakawa K."/>
            <person name="Katayama T."/>
            <person name="Toyoda A."/>
            <person name="Kunieda T."/>
        </authorList>
    </citation>
    <scope>NUCLEOTIDE SEQUENCE [LARGE SCALE GENOMIC DNA]</scope>
    <source>
        <strain evidence="2 3">YOKOZUNA-1</strain>
    </source>
</reference>